<dbReference type="EC" id="5.2.1.8" evidence="5"/>
<evidence type="ECO:0000256" key="1">
    <source>
        <dbReference type="ARBA" id="ARBA00002388"/>
    </source>
</evidence>
<evidence type="ECO:0000313" key="8">
    <source>
        <dbReference type="Proteomes" id="UP000179797"/>
    </source>
</evidence>
<comment type="function">
    <text evidence="1 5">PPIases accelerate the folding of proteins. It catalyzes the cis-trans isomerization of proline imidic peptide bonds in oligopeptides.</text>
</comment>
<sequence>MEQNQIARIKTEKGEIDIQLKVEEAPATVSMFISLIDSGFYDHLHFHRMVPNFVTQGGDPRGDGFGGLDYNIPSEFSKLNYKTGSLGIASAGKDTESCQFFFSLKPTHHLDGKYTIFAEVVEGFDILKKLEYGDEIISIFLVKNDMETISEVNETK</sequence>
<reference evidence="7 8" key="1">
    <citation type="journal article" date="2012" name="Int. J. Syst. Evol. Microbiol.">
        <title>Flammeovirga pacifica sp. nov., isolated from deep-sea sediment.</title>
        <authorList>
            <person name="Xu H."/>
            <person name="Fu Y."/>
            <person name="Yang N."/>
            <person name="Ding Z."/>
            <person name="Lai Q."/>
            <person name="Zeng R."/>
        </authorList>
    </citation>
    <scope>NUCLEOTIDE SEQUENCE [LARGE SCALE GENOMIC DNA]</scope>
    <source>
        <strain evidence="8">DSM 24597 / LMG 26175 / WPAGA1</strain>
    </source>
</reference>
<organism evidence="7 8">
    <name type="scientific">Flammeovirga pacifica</name>
    <dbReference type="NCBI Taxonomy" id="915059"/>
    <lineage>
        <taxon>Bacteria</taxon>
        <taxon>Pseudomonadati</taxon>
        <taxon>Bacteroidota</taxon>
        <taxon>Cytophagia</taxon>
        <taxon>Cytophagales</taxon>
        <taxon>Flammeovirgaceae</taxon>
        <taxon>Flammeovirga</taxon>
    </lineage>
</organism>
<dbReference type="PROSITE" id="PS50072">
    <property type="entry name" value="CSA_PPIASE_2"/>
    <property type="match status" value="1"/>
</dbReference>
<dbReference type="InterPro" id="IPR029000">
    <property type="entry name" value="Cyclophilin-like_dom_sf"/>
</dbReference>
<dbReference type="InterPro" id="IPR002130">
    <property type="entry name" value="Cyclophilin-type_PPIase_dom"/>
</dbReference>
<keyword evidence="4 5" id="KW-0413">Isomerase</keyword>
<dbReference type="InterPro" id="IPR020892">
    <property type="entry name" value="Cyclophilin-type_PPIase_CS"/>
</dbReference>
<accession>A0A1S1Z567</accession>
<dbReference type="InterPro" id="IPR024936">
    <property type="entry name" value="Cyclophilin-type_PPIase"/>
</dbReference>
<dbReference type="Proteomes" id="UP000179797">
    <property type="component" value="Unassembled WGS sequence"/>
</dbReference>
<dbReference type="PROSITE" id="PS00170">
    <property type="entry name" value="CSA_PPIASE_1"/>
    <property type="match status" value="1"/>
</dbReference>
<proteinExistence type="inferred from homology"/>
<evidence type="ECO:0000256" key="4">
    <source>
        <dbReference type="ARBA" id="ARBA00023235"/>
    </source>
</evidence>
<dbReference type="PANTHER" id="PTHR45625">
    <property type="entry name" value="PEPTIDYL-PROLYL CIS-TRANS ISOMERASE-RELATED"/>
    <property type="match status" value="1"/>
</dbReference>
<name>A0A1S1Z567_FLAPC</name>
<gene>
    <name evidence="7" type="ORF">NH26_04105</name>
</gene>
<comment type="catalytic activity">
    <reaction evidence="5">
        <text>[protein]-peptidylproline (omega=180) = [protein]-peptidylproline (omega=0)</text>
        <dbReference type="Rhea" id="RHEA:16237"/>
        <dbReference type="Rhea" id="RHEA-COMP:10747"/>
        <dbReference type="Rhea" id="RHEA-COMP:10748"/>
        <dbReference type="ChEBI" id="CHEBI:83833"/>
        <dbReference type="ChEBI" id="CHEBI:83834"/>
        <dbReference type="EC" id="5.2.1.8"/>
    </reaction>
</comment>
<comment type="caution">
    <text evidence="7">The sequence shown here is derived from an EMBL/GenBank/DDBJ whole genome shotgun (WGS) entry which is preliminary data.</text>
</comment>
<dbReference type="STRING" id="915059.NH26_04105"/>
<feature type="domain" description="PPIase cyclophilin-type" evidence="6">
    <location>
        <begin position="14"/>
        <end position="131"/>
    </location>
</feature>
<evidence type="ECO:0000256" key="3">
    <source>
        <dbReference type="ARBA" id="ARBA00023110"/>
    </source>
</evidence>
<dbReference type="InterPro" id="IPR044666">
    <property type="entry name" value="Cyclophilin_A-like"/>
</dbReference>
<dbReference type="SUPFAM" id="SSF50891">
    <property type="entry name" value="Cyclophilin-like"/>
    <property type="match status" value="1"/>
</dbReference>
<evidence type="ECO:0000259" key="6">
    <source>
        <dbReference type="PROSITE" id="PS50072"/>
    </source>
</evidence>
<keyword evidence="3 5" id="KW-0697">Rotamase</keyword>
<comment type="similarity">
    <text evidence="2 5">Belongs to the cyclophilin-type PPIase family.</text>
</comment>
<dbReference type="GO" id="GO:0003755">
    <property type="term" value="F:peptidyl-prolyl cis-trans isomerase activity"/>
    <property type="evidence" value="ECO:0007669"/>
    <property type="project" value="UniProtKB-UniRule"/>
</dbReference>
<dbReference type="PRINTS" id="PR00153">
    <property type="entry name" value="CSAPPISMRASE"/>
</dbReference>
<dbReference type="Pfam" id="PF00160">
    <property type="entry name" value="Pro_isomerase"/>
    <property type="match status" value="1"/>
</dbReference>
<dbReference type="EMBL" id="JRYR02000001">
    <property type="protein sequence ID" value="OHX68438.1"/>
    <property type="molecule type" value="Genomic_DNA"/>
</dbReference>
<evidence type="ECO:0000313" key="7">
    <source>
        <dbReference type="EMBL" id="OHX68438.1"/>
    </source>
</evidence>
<dbReference type="PANTHER" id="PTHR45625:SF4">
    <property type="entry name" value="PEPTIDYLPROLYL ISOMERASE DOMAIN AND WD REPEAT-CONTAINING PROTEIN 1"/>
    <property type="match status" value="1"/>
</dbReference>
<dbReference type="AlphaFoldDB" id="A0A1S1Z567"/>
<keyword evidence="8" id="KW-1185">Reference proteome</keyword>
<evidence type="ECO:0000256" key="2">
    <source>
        <dbReference type="ARBA" id="ARBA00007365"/>
    </source>
</evidence>
<dbReference type="PIRSF" id="PIRSF001467">
    <property type="entry name" value="Peptidylpro_ismrse"/>
    <property type="match status" value="1"/>
</dbReference>
<dbReference type="CDD" id="cd00317">
    <property type="entry name" value="cyclophilin"/>
    <property type="match status" value="1"/>
</dbReference>
<dbReference type="Gene3D" id="2.40.100.10">
    <property type="entry name" value="Cyclophilin-like"/>
    <property type="match status" value="1"/>
</dbReference>
<evidence type="ECO:0000256" key="5">
    <source>
        <dbReference type="RuleBase" id="RU363019"/>
    </source>
</evidence>
<dbReference type="GO" id="GO:0006457">
    <property type="term" value="P:protein folding"/>
    <property type="evidence" value="ECO:0007669"/>
    <property type="project" value="InterPro"/>
</dbReference>
<protein>
    <recommendedName>
        <fullName evidence="5">Peptidyl-prolyl cis-trans isomerase</fullName>
        <shortName evidence="5">PPIase</shortName>
        <ecNumber evidence="5">5.2.1.8</ecNumber>
    </recommendedName>
</protein>